<organism evidence="2 3">
    <name type="scientific">Sporolactobacillus nakayamae</name>
    <dbReference type="NCBI Taxonomy" id="269670"/>
    <lineage>
        <taxon>Bacteria</taxon>
        <taxon>Bacillati</taxon>
        <taxon>Bacillota</taxon>
        <taxon>Bacilli</taxon>
        <taxon>Bacillales</taxon>
        <taxon>Sporolactobacillaceae</taxon>
        <taxon>Sporolactobacillus</taxon>
    </lineage>
</organism>
<protein>
    <submittedName>
        <fullName evidence="2">Uncharacterized protein</fullName>
    </submittedName>
</protein>
<keyword evidence="1" id="KW-1133">Transmembrane helix</keyword>
<name>A0A1I2PJ05_9BACL</name>
<evidence type="ECO:0000313" key="3">
    <source>
        <dbReference type="Proteomes" id="UP000198752"/>
    </source>
</evidence>
<feature type="transmembrane region" description="Helical" evidence="1">
    <location>
        <begin position="15"/>
        <end position="32"/>
    </location>
</feature>
<feature type="transmembrane region" description="Helical" evidence="1">
    <location>
        <begin position="134"/>
        <end position="151"/>
    </location>
</feature>
<dbReference type="EMBL" id="FOOY01000005">
    <property type="protein sequence ID" value="SFG15413.1"/>
    <property type="molecule type" value="Genomic_DNA"/>
</dbReference>
<feature type="transmembrane region" description="Helical" evidence="1">
    <location>
        <begin position="104"/>
        <end position="122"/>
    </location>
</feature>
<feature type="transmembrane region" description="Helical" evidence="1">
    <location>
        <begin position="39"/>
        <end position="63"/>
    </location>
</feature>
<keyword evidence="1" id="KW-0472">Membrane</keyword>
<dbReference type="OrthoDB" id="2856959at2"/>
<reference evidence="3" key="1">
    <citation type="submission" date="2016-10" db="EMBL/GenBank/DDBJ databases">
        <authorList>
            <person name="Varghese N."/>
            <person name="Submissions S."/>
        </authorList>
    </citation>
    <scope>NUCLEOTIDE SEQUENCE [LARGE SCALE GENOMIC DNA]</scope>
    <source>
        <strain evidence="3">ATCC 700379</strain>
    </source>
</reference>
<evidence type="ECO:0000256" key="1">
    <source>
        <dbReference type="SAM" id="Phobius"/>
    </source>
</evidence>
<evidence type="ECO:0000313" key="2">
    <source>
        <dbReference type="EMBL" id="SFG15413.1"/>
    </source>
</evidence>
<gene>
    <name evidence="2" type="ORF">SAMN02982927_00810</name>
</gene>
<keyword evidence="1" id="KW-0812">Transmembrane</keyword>
<dbReference type="RefSeq" id="WP_093670322.1">
    <property type="nucleotide sequence ID" value="NZ_FOOY01000005.1"/>
</dbReference>
<feature type="transmembrane region" description="Helical" evidence="1">
    <location>
        <begin position="75"/>
        <end position="97"/>
    </location>
</feature>
<accession>A0A1I2PJ05</accession>
<proteinExistence type="predicted"/>
<sequence>MSLIFGRLDMKAEGVWYPISLAALLILFILFMKKRQLTWLQIYTTFGVVCSLTWFMDISSAIYFDAFRYGSDHGIGLADLLSISFIPSGLAIIYLNYRTASNKWFMLLLFSLLSLAIELAAIHIEYFHLKYWKLYYSGIMYLVIYGLLLPLHKRVMEAGASQTSF</sequence>
<keyword evidence="3" id="KW-1185">Reference proteome</keyword>
<dbReference type="AlphaFoldDB" id="A0A1I2PJ05"/>
<dbReference type="Proteomes" id="UP000198752">
    <property type="component" value="Unassembled WGS sequence"/>
</dbReference>